<dbReference type="PANTHER" id="PTHR10067">
    <property type="entry name" value="PHOSPHATIDYLSERINE DECARBOXYLASE"/>
    <property type="match status" value="1"/>
</dbReference>
<evidence type="ECO:0000256" key="1">
    <source>
        <dbReference type="ARBA" id="ARBA00022793"/>
    </source>
</evidence>
<reference evidence="4 5" key="1">
    <citation type="submission" date="2016-04" db="EMBL/GenBank/DDBJ databases">
        <title>Draft genome of Fonsecaea erecta CBS 125763.</title>
        <authorList>
            <person name="Weiss V.A."/>
            <person name="Vicente V.A."/>
            <person name="Raittz R.T."/>
            <person name="Moreno L.F."/>
            <person name="De Souza E.M."/>
            <person name="Pedrosa F.O."/>
            <person name="Steffens M.B."/>
            <person name="Faoro H."/>
            <person name="Tadra-Sfeir M.Z."/>
            <person name="Najafzadeh M.J."/>
            <person name="Felipe M.S."/>
            <person name="Teixeira M."/>
            <person name="Sun J."/>
            <person name="Xi L."/>
            <person name="Gomes R."/>
            <person name="De Azevedo C.M."/>
            <person name="Salgado C.G."/>
            <person name="Da Silva M.B."/>
            <person name="Nascimento M.F."/>
            <person name="Queiroz-Telles F."/>
            <person name="Attili D.S."/>
            <person name="Gorbushina A."/>
        </authorList>
    </citation>
    <scope>NUCLEOTIDE SEQUENCE [LARGE SCALE GENOMIC DNA]</scope>
    <source>
        <strain evidence="4 5">CBS 125763</strain>
    </source>
</reference>
<dbReference type="Proteomes" id="UP000078343">
    <property type="component" value="Unassembled WGS sequence"/>
</dbReference>
<dbReference type="Pfam" id="PF02666">
    <property type="entry name" value="PS_Dcarbxylase"/>
    <property type="match status" value="1"/>
</dbReference>
<dbReference type="STRING" id="1367422.A0A178Z7T6"/>
<evidence type="ECO:0000256" key="2">
    <source>
        <dbReference type="ARBA" id="ARBA00023239"/>
    </source>
</evidence>
<dbReference type="Pfam" id="PF12588">
    <property type="entry name" value="PSDC"/>
    <property type="match status" value="1"/>
</dbReference>
<gene>
    <name evidence="4" type="ORF">AYL99_10010</name>
</gene>
<dbReference type="GO" id="GO:0006646">
    <property type="term" value="P:phosphatidylethanolamine biosynthetic process"/>
    <property type="evidence" value="ECO:0007669"/>
    <property type="project" value="TreeGrafter"/>
</dbReference>
<dbReference type="PANTHER" id="PTHR10067:SF9">
    <property type="entry name" value="PHOSPHATIDYLSERINE DECARBOXYLASE FAMILY PROTEIN (AFU_ORTHOLOGUE AFUA_7G01730)"/>
    <property type="match status" value="1"/>
</dbReference>
<dbReference type="RefSeq" id="XP_018689225.1">
    <property type="nucleotide sequence ID" value="XM_018841516.1"/>
</dbReference>
<dbReference type="InterPro" id="IPR022237">
    <property type="entry name" value="PsiD-like"/>
</dbReference>
<dbReference type="GO" id="GO:0005739">
    <property type="term" value="C:mitochondrion"/>
    <property type="evidence" value="ECO:0007669"/>
    <property type="project" value="TreeGrafter"/>
</dbReference>
<proteinExistence type="predicted"/>
<dbReference type="InterPro" id="IPR003817">
    <property type="entry name" value="PS_Dcarbxylase"/>
</dbReference>
<dbReference type="GeneID" id="30014178"/>
<name>A0A178Z7T6_9EURO</name>
<dbReference type="AlphaFoldDB" id="A0A178Z7T6"/>
<dbReference type="GO" id="GO:0004609">
    <property type="term" value="F:phosphatidylserine decarboxylase activity"/>
    <property type="evidence" value="ECO:0007669"/>
    <property type="project" value="InterPro"/>
</dbReference>
<organism evidence="4 5">
    <name type="scientific">Fonsecaea erecta</name>
    <dbReference type="NCBI Taxonomy" id="1367422"/>
    <lineage>
        <taxon>Eukaryota</taxon>
        <taxon>Fungi</taxon>
        <taxon>Dikarya</taxon>
        <taxon>Ascomycota</taxon>
        <taxon>Pezizomycotina</taxon>
        <taxon>Eurotiomycetes</taxon>
        <taxon>Chaetothyriomycetidae</taxon>
        <taxon>Chaetothyriales</taxon>
        <taxon>Herpotrichiellaceae</taxon>
        <taxon>Fonsecaea</taxon>
    </lineage>
</organism>
<dbReference type="EMBL" id="LVYI01000010">
    <property type="protein sequence ID" value="OAP55858.1"/>
    <property type="molecule type" value="Genomic_DNA"/>
</dbReference>
<dbReference type="OrthoDB" id="5973539at2759"/>
<evidence type="ECO:0000313" key="4">
    <source>
        <dbReference type="EMBL" id="OAP55858.1"/>
    </source>
</evidence>
<keyword evidence="5" id="KW-1185">Reference proteome</keyword>
<comment type="caution">
    <text evidence="4">The sequence shown here is derived from an EMBL/GenBank/DDBJ whole genome shotgun (WGS) entry which is preliminary data.</text>
</comment>
<protein>
    <recommendedName>
        <fullName evidence="3">L-tryptophan decarboxylase PsiD-like domain-containing protein</fullName>
    </recommendedName>
</protein>
<sequence length="472" mass="51868">MVSVSHEFRRVPPPHASIGHWLPKDRAHIKQWLATKLEQLEKKQQLQLYKKIAITLDPSIVALKHLVDASPNLTKLSREMFTQIPPAYKDDPTGQPQVRDFDTMLGLVDMILKEGPQWFDIKDPPTAMGLIGFPINAILDWPMGTLAGYLFFMDSQVNKMWQGILDVWGAFLQSPASVSCLNENSGWLSTDALNALAAKGNDGKTQYTFQQLYACNPALPSFGFGSWDQFFTRKFNPGIRPVAFPDDQPTPEQPDPTQVIVNACESTPLQFATDVKLRDTFWLKEQPYSLAEMLDNHPNTEQFVGGSVYQAFLSALSYHCWHAPVSGTVVDIRHVPGSYYSENLSEGFANPGSPDAAAPNNSQPYISAVAARGIIFIQADNPHIGLMAIIFIGMAEVSSCEFTVQPGQHIDKGQAIGMFHFGGSTHCLVFRPETKLTAQSLVNPPPYDPDASINLPVSSALAVITPPAGSGD</sequence>
<accession>A0A178Z7T6</accession>
<keyword evidence="1" id="KW-0210">Decarboxylase</keyword>
<evidence type="ECO:0000259" key="3">
    <source>
        <dbReference type="Pfam" id="PF12588"/>
    </source>
</evidence>
<evidence type="ECO:0000313" key="5">
    <source>
        <dbReference type="Proteomes" id="UP000078343"/>
    </source>
</evidence>
<feature type="domain" description="L-tryptophan decarboxylase PsiD-like" evidence="3">
    <location>
        <begin position="58"/>
        <end position="195"/>
    </location>
</feature>
<keyword evidence="2" id="KW-0456">Lyase</keyword>